<dbReference type="EMBL" id="JAYMYS010000001">
    <property type="protein sequence ID" value="KAK7409923.1"/>
    <property type="molecule type" value="Genomic_DNA"/>
</dbReference>
<dbReference type="Proteomes" id="UP001386955">
    <property type="component" value="Unassembled WGS sequence"/>
</dbReference>
<proteinExistence type="predicted"/>
<accession>A0AAN9XU07</accession>
<comment type="caution">
    <text evidence="1">The sequence shown here is derived from an EMBL/GenBank/DDBJ whole genome shotgun (WGS) entry which is preliminary data.</text>
</comment>
<dbReference type="AlphaFoldDB" id="A0AAN9XU07"/>
<gene>
    <name evidence="1" type="ORF">VNO78_00326</name>
</gene>
<protein>
    <submittedName>
        <fullName evidence="1">Uncharacterized protein</fullName>
    </submittedName>
</protein>
<reference evidence="1 2" key="1">
    <citation type="submission" date="2024-01" db="EMBL/GenBank/DDBJ databases">
        <title>The genomes of 5 underutilized Papilionoideae crops provide insights into root nodulation and disease resistanc.</title>
        <authorList>
            <person name="Jiang F."/>
        </authorList>
    </citation>
    <scope>NUCLEOTIDE SEQUENCE [LARGE SCALE GENOMIC DNA]</scope>
    <source>
        <strain evidence="1">DUOXIRENSHENG_FW03</strain>
        <tissue evidence="1">Leaves</tissue>
    </source>
</reference>
<keyword evidence="2" id="KW-1185">Reference proteome</keyword>
<organism evidence="1 2">
    <name type="scientific">Psophocarpus tetragonolobus</name>
    <name type="common">Winged bean</name>
    <name type="synonym">Dolichos tetragonolobus</name>
    <dbReference type="NCBI Taxonomy" id="3891"/>
    <lineage>
        <taxon>Eukaryota</taxon>
        <taxon>Viridiplantae</taxon>
        <taxon>Streptophyta</taxon>
        <taxon>Embryophyta</taxon>
        <taxon>Tracheophyta</taxon>
        <taxon>Spermatophyta</taxon>
        <taxon>Magnoliopsida</taxon>
        <taxon>eudicotyledons</taxon>
        <taxon>Gunneridae</taxon>
        <taxon>Pentapetalae</taxon>
        <taxon>rosids</taxon>
        <taxon>fabids</taxon>
        <taxon>Fabales</taxon>
        <taxon>Fabaceae</taxon>
        <taxon>Papilionoideae</taxon>
        <taxon>50 kb inversion clade</taxon>
        <taxon>NPAAA clade</taxon>
        <taxon>indigoferoid/millettioid clade</taxon>
        <taxon>Phaseoleae</taxon>
        <taxon>Psophocarpus</taxon>
    </lineage>
</organism>
<name>A0AAN9XU07_PSOTE</name>
<evidence type="ECO:0000313" key="1">
    <source>
        <dbReference type="EMBL" id="KAK7409923.1"/>
    </source>
</evidence>
<evidence type="ECO:0000313" key="2">
    <source>
        <dbReference type="Proteomes" id="UP001386955"/>
    </source>
</evidence>
<sequence length="128" mass="14512">MEPVPTGTKLDNTVTVKGSYKNRRFILAMRRLMMKNSGGDGNSVHRIRPQKWRQGAHRNESEDSTKATTTIEVTMKGLAAMVVVRLRSVNLMIGVLELKLNGTEVRGMIPDFEDDMHCQFLEILHNLM</sequence>